<keyword evidence="9" id="KW-1185">Reference proteome</keyword>
<dbReference type="STRING" id="1423781.FD06_GL000741"/>
<dbReference type="PATRIC" id="fig|1423781.4.peg.765"/>
<dbReference type="InterPro" id="IPR050596">
    <property type="entry name" value="AspAT/PAT-like"/>
</dbReference>
<dbReference type="InterPro" id="IPR004839">
    <property type="entry name" value="Aminotransferase_I/II_large"/>
</dbReference>
<dbReference type="PANTHER" id="PTHR46383">
    <property type="entry name" value="ASPARTATE AMINOTRANSFERASE"/>
    <property type="match status" value="1"/>
</dbReference>
<dbReference type="SUPFAM" id="SSF53383">
    <property type="entry name" value="PLP-dependent transferases"/>
    <property type="match status" value="1"/>
</dbReference>
<comment type="caution">
    <text evidence="8">The sequence shown here is derived from an EMBL/GenBank/DDBJ whole genome shotgun (WGS) entry which is preliminary data.</text>
</comment>
<dbReference type="InterPro" id="IPR015424">
    <property type="entry name" value="PyrdxlP-dep_Trfase"/>
</dbReference>
<dbReference type="EC" id="2.6.1.-" evidence="6"/>
<comment type="similarity">
    <text evidence="2 6">Belongs to the class-I pyridoxal-phosphate-dependent aminotransferase family.</text>
</comment>
<keyword evidence="4 6" id="KW-0808">Transferase</keyword>
<sequence length="389" mass="42892">MTKLIDQINDNLKNAKENSILQFNKEIAQIEDLIPLTLGEPDFNTPEHVKKAAVAAIENNESHYSNPRGIDALRKAVTQFLDNKYNLKYNPDTQVITTAGVTEGIYDVLATILNPGDNVIIPTPTFPLYQDDVILNGANSIFVDTEKDGFVLTADKLENVIKEHNGNVKAVIINTPGNPTGVAYTAEQLSALAEVIKKHNLFCISDEIYSELTYGRQHISIAKLAPDNTILLNGMSKSHAMTGWRIGFILGPKDLIDRINVVHQFAVTCVTDNAQFAALEGLTNGADDGLEMKKTYEIRRDILRAGLEKAGFHSPQPSGAFYIFAKIPEQFTQDDFEFSRQLAHEAKVGVIPGSSFGKGGEGYIRLSYAASNDNIKKAVERIQKFVQSH</sequence>
<dbReference type="AlphaFoldDB" id="A0A0R2ALP3"/>
<keyword evidence="5" id="KW-0663">Pyridoxal phosphate</keyword>
<keyword evidence="3 6" id="KW-0032">Aminotransferase</keyword>
<dbReference type="Gene3D" id="3.40.640.10">
    <property type="entry name" value="Type I PLP-dependent aspartate aminotransferase-like (Major domain)"/>
    <property type="match status" value="1"/>
</dbReference>
<reference evidence="8 9" key="1">
    <citation type="journal article" date="2015" name="Genome Announc.">
        <title>Expanding the biotechnology potential of lactobacilli through comparative genomics of 213 strains and associated genera.</title>
        <authorList>
            <person name="Sun Z."/>
            <person name="Harris H.M."/>
            <person name="McCann A."/>
            <person name="Guo C."/>
            <person name="Argimon S."/>
            <person name="Zhang W."/>
            <person name="Yang X."/>
            <person name="Jeffery I.B."/>
            <person name="Cooney J.C."/>
            <person name="Kagawa T.F."/>
            <person name="Liu W."/>
            <person name="Song Y."/>
            <person name="Salvetti E."/>
            <person name="Wrobel A."/>
            <person name="Rasinkangas P."/>
            <person name="Parkhill J."/>
            <person name="Rea M.C."/>
            <person name="O'Sullivan O."/>
            <person name="Ritari J."/>
            <person name="Douillard F.P."/>
            <person name="Paul Ross R."/>
            <person name="Yang R."/>
            <person name="Briner A.E."/>
            <person name="Felis G.E."/>
            <person name="de Vos W.M."/>
            <person name="Barrangou R."/>
            <person name="Klaenhammer T.R."/>
            <person name="Caufield P.W."/>
            <person name="Cui Y."/>
            <person name="Zhang H."/>
            <person name="O'Toole P.W."/>
        </authorList>
    </citation>
    <scope>NUCLEOTIDE SEQUENCE [LARGE SCALE GENOMIC DNA]</scope>
    <source>
        <strain evidence="8 9">DSM 23829</strain>
    </source>
</reference>
<name>A0A0R2ALP3_9LACO</name>
<dbReference type="RefSeq" id="WP_056967067.1">
    <property type="nucleotide sequence ID" value="NZ_AYYQ01000036.1"/>
</dbReference>
<evidence type="ECO:0000256" key="3">
    <source>
        <dbReference type="ARBA" id="ARBA00022576"/>
    </source>
</evidence>
<protein>
    <recommendedName>
        <fullName evidence="6">Aminotransferase</fullName>
        <ecNumber evidence="6">2.6.1.-</ecNumber>
    </recommendedName>
</protein>
<dbReference type="EMBL" id="AYYQ01000036">
    <property type="protein sequence ID" value="KRM67589.1"/>
    <property type="molecule type" value="Genomic_DNA"/>
</dbReference>
<comment type="cofactor">
    <cofactor evidence="1 6">
        <name>pyridoxal 5'-phosphate</name>
        <dbReference type="ChEBI" id="CHEBI:597326"/>
    </cofactor>
</comment>
<dbReference type="InterPro" id="IPR004838">
    <property type="entry name" value="NHTrfase_class1_PyrdxlP-BS"/>
</dbReference>
<dbReference type="InterPro" id="IPR015422">
    <property type="entry name" value="PyrdxlP-dep_Trfase_small"/>
</dbReference>
<proteinExistence type="inferred from homology"/>
<evidence type="ECO:0000256" key="1">
    <source>
        <dbReference type="ARBA" id="ARBA00001933"/>
    </source>
</evidence>
<dbReference type="GO" id="GO:0008483">
    <property type="term" value="F:transaminase activity"/>
    <property type="evidence" value="ECO:0007669"/>
    <property type="project" value="UniProtKB-KW"/>
</dbReference>
<dbReference type="Pfam" id="PF00155">
    <property type="entry name" value="Aminotran_1_2"/>
    <property type="match status" value="1"/>
</dbReference>
<dbReference type="CDD" id="cd00609">
    <property type="entry name" value="AAT_like"/>
    <property type="match status" value="1"/>
</dbReference>
<dbReference type="GO" id="GO:0030170">
    <property type="term" value="F:pyridoxal phosphate binding"/>
    <property type="evidence" value="ECO:0007669"/>
    <property type="project" value="InterPro"/>
</dbReference>
<evidence type="ECO:0000259" key="7">
    <source>
        <dbReference type="Pfam" id="PF00155"/>
    </source>
</evidence>
<feature type="domain" description="Aminotransferase class I/classII large" evidence="7">
    <location>
        <begin position="32"/>
        <end position="382"/>
    </location>
</feature>
<evidence type="ECO:0000313" key="8">
    <source>
        <dbReference type="EMBL" id="KRM67589.1"/>
    </source>
</evidence>
<evidence type="ECO:0000256" key="5">
    <source>
        <dbReference type="ARBA" id="ARBA00022898"/>
    </source>
</evidence>
<dbReference type="PROSITE" id="PS00105">
    <property type="entry name" value="AA_TRANSFER_CLASS_1"/>
    <property type="match status" value="1"/>
</dbReference>
<gene>
    <name evidence="8" type="ORF">FD06_GL000741</name>
</gene>
<dbReference type="GO" id="GO:0006520">
    <property type="term" value="P:amino acid metabolic process"/>
    <property type="evidence" value="ECO:0007669"/>
    <property type="project" value="InterPro"/>
</dbReference>
<dbReference type="FunFam" id="3.40.640.10:FF:000033">
    <property type="entry name" value="Aspartate aminotransferase"/>
    <property type="match status" value="1"/>
</dbReference>
<dbReference type="Proteomes" id="UP000052012">
    <property type="component" value="Unassembled WGS sequence"/>
</dbReference>
<dbReference type="PANTHER" id="PTHR46383:SF4">
    <property type="entry name" value="AMINOTRANSFERASE"/>
    <property type="match status" value="1"/>
</dbReference>
<accession>A0A0R2ALP3</accession>
<evidence type="ECO:0000313" key="9">
    <source>
        <dbReference type="Proteomes" id="UP000052012"/>
    </source>
</evidence>
<evidence type="ECO:0000256" key="2">
    <source>
        <dbReference type="ARBA" id="ARBA00007441"/>
    </source>
</evidence>
<dbReference type="OrthoDB" id="9802328at2"/>
<organism evidence="8 9">
    <name type="scientific">Apilactobacillus ozensis DSM 23829 = JCM 17196</name>
    <dbReference type="NCBI Taxonomy" id="1423781"/>
    <lineage>
        <taxon>Bacteria</taxon>
        <taxon>Bacillati</taxon>
        <taxon>Bacillota</taxon>
        <taxon>Bacilli</taxon>
        <taxon>Lactobacillales</taxon>
        <taxon>Lactobacillaceae</taxon>
        <taxon>Apilactobacillus</taxon>
    </lineage>
</organism>
<dbReference type="Gene3D" id="3.90.1150.10">
    <property type="entry name" value="Aspartate Aminotransferase, domain 1"/>
    <property type="match status" value="1"/>
</dbReference>
<evidence type="ECO:0000256" key="6">
    <source>
        <dbReference type="RuleBase" id="RU000481"/>
    </source>
</evidence>
<dbReference type="InterPro" id="IPR015421">
    <property type="entry name" value="PyrdxlP-dep_Trfase_major"/>
</dbReference>
<evidence type="ECO:0000256" key="4">
    <source>
        <dbReference type="ARBA" id="ARBA00022679"/>
    </source>
</evidence>